<name>A0A9D2EC56_9MICO</name>
<evidence type="ECO:0000313" key="1">
    <source>
        <dbReference type="EMBL" id="HIZ34934.1"/>
    </source>
</evidence>
<reference evidence="1" key="1">
    <citation type="journal article" date="2021" name="PeerJ">
        <title>Extensive microbial diversity within the chicken gut microbiome revealed by metagenomics and culture.</title>
        <authorList>
            <person name="Gilroy R."/>
            <person name="Ravi A."/>
            <person name="Getino M."/>
            <person name="Pursley I."/>
            <person name="Horton D.L."/>
            <person name="Alikhan N.F."/>
            <person name="Baker D."/>
            <person name="Gharbi K."/>
            <person name="Hall N."/>
            <person name="Watson M."/>
            <person name="Adriaenssens E.M."/>
            <person name="Foster-Nyarko E."/>
            <person name="Jarju S."/>
            <person name="Secka A."/>
            <person name="Antonio M."/>
            <person name="Oren A."/>
            <person name="Chaudhuri R.R."/>
            <person name="La Ragione R."/>
            <person name="Hildebrand F."/>
            <person name="Pallen M.J."/>
        </authorList>
    </citation>
    <scope>NUCLEOTIDE SEQUENCE</scope>
    <source>
        <strain evidence="1">ChiGjej4B4-7305</strain>
    </source>
</reference>
<dbReference type="Proteomes" id="UP000824037">
    <property type="component" value="Unassembled WGS sequence"/>
</dbReference>
<proteinExistence type="predicted"/>
<comment type="caution">
    <text evidence="1">The sequence shown here is derived from an EMBL/GenBank/DDBJ whole genome shotgun (WGS) entry which is preliminary data.</text>
</comment>
<gene>
    <name evidence="1" type="ORF">H9815_04085</name>
</gene>
<dbReference type="AlphaFoldDB" id="A0A9D2EC56"/>
<evidence type="ECO:0000313" key="2">
    <source>
        <dbReference type="Proteomes" id="UP000824037"/>
    </source>
</evidence>
<organism evidence="1 2">
    <name type="scientific">Candidatus Ruania gallistercoris</name>
    <dbReference type="NCBI Taxonomy" id="2838746"/>
    <lineage>
        <taxon>Bacteria</taxon>
        <taxon>Bacillati</taxon>
        <taxon>Actinomycetota</taxon>
        <taxon>Actinomycetes</taxon>
        <taxon>Micrococcales</taxon>
        <taxon>Ruaniaceae</taxon>
        <taxon>Ruania</taxon>
    </lineage>
</organism>
<dbReference type="EMBL" id="DXBY01000066">
    <property type="protein sequence ID" value="HIZ34934.1"/>
    <property type="molecule type" value="Genomic_DNA"/>
</dbReference>
<reference evidence="1" key="2">
    <citation type="submission" date="2021-04" db="EMBL/GenBank/DDBJ databases">
        <authorList>
            <person name="Gilroy R."/>
        </authorList>
    </citation>
    <scope>NUCLEOTIDE SEQUENCE</scope>
    <source>
        <strain evidence="1">ChiGjej4B4-7305</strain>
    </source>
</reference>
<protein>
    <submittedName>
        <fullName evidence="1">Uncharacterized protein</fullName>
    </submittedName>
</protein>
<accession>A0A9D2EC56</accession>
<sequence length="70" mass="8209">MALSREDLDMMPWGSNGQWVRARDERGAKAFMDEQKLAAENRKWVDERWSSVGRWIANLVRRIAGRPPRP</sequence>